<dbReference type="EMBL" id="CP092868">
    <property type="protein sequence ID" value="UYV69032.1"/>
    <property type="molecule type" value="Genomic_DNA"/>
</dbReference>
<evidence type="ECO:0000313" key="2">
    <source>
        <dbReference type="Proteomes" id="UP001235939"/>
    </source>
</evidence>
<organism evidence="1 2">
    <name type="scientific">Cordylochernes scorpioides</name>
    <dbReference type="NCBI Taxonomy" id="51811"/>
    <lineage>
        <taxon>Eukaryota</taxon>
        <taxon>Metazoa</taxon>
        <taxon>Ecdysozoa</taxon>
        <taxon>Arthropoda</taxon>
        <taxon>Chelicerata</taxon>
        <taxon>Arachnida</taxon>
        <taxon>Pseudoscorpiones</taxon>
        <taxon>Cheliferoidea</taxon>
        <taxon>Chernetidae</taxon>
        <taxon>Cordylochernes</taxon>
    </lineage>
</organism>
<reference evidence="1 2" key="1">
    <citation type="submission" date="2022-01" db="EMBL/GenBank/DDBJ databases">
        <title>A chromosomal length assembly of Cordylochernes scorpioides.</title>
        <authorList>
            <person name="Zeh D."/>
            <person name="Zeh J."/>
        </authorList>
    </citation>
    <scope>NUCLEOTIDE SEQUENCE [LARGE SCALE GENOMIC DNA]</scope>
    <source>
        <strain evidence="1">IN4F17</strain>
        <tissue evidence="1">Whole Body</tissue>
    </source>
</reference>
<dbReference type="SUPFAM" id="SSF53098">
    <property type="entry name" value="Ribonuclease H-like"/>
    <property type="match status" value="1"/>
</dbReference>
<dbReference type="SUPFAM" id="SSF56219">
    <property type="entry name" value="DNase I-like"/>
    <property type="match status" value="1"/>
</dbReference>
<dbReference type="Gene3D" id="3.60.10.10">
    <property type="entry name" value="Endonuclease/exonuclease/phosphatase"/>
    <property type="match status" value="1"/>
</dbReference>
<sequence length="554" mass="60566">MPTLHSISKDICSQLLRPVIDLKPIFSTRVAYRNPQILRKPQDISESSEHFLTFGAVCQPKLLTHLWIKSLHRAPRTPRIEPQKDASLYLPVAKSPPQPDPGLINLGQPILIRKTKTILGTIRSILYTFEKDILRGGPCTPTIPAISLTGSPPPLDIIIQARLAFLKEIKEGNYESKPGPAALPYPPFRRPLFFSLNLEEVTTPLIFADGSKGDSVVGAAIIFPSKKVLLRLHPDCIAFQAELLAILWEAQIAETSSTNKAIPLAAICSSGPIRTSLVAKIIKVLNRAPYIRLCWVPGHIGINGNELADSAVKIAATSVLLHSYSTLPRTHARNLTHMAALSSWTQHLVDVAFIQETNTSALNEVKALCYGYCAVVVPPATARGSGLACVYAPGVSILCQTVLWPGNISRSQNQAHNQTATFINCHLVHAPSERLQQLQTIAVAAVHEDAISEESATDITSGSIETLTELLDQADLIDAVHIPTRVASCGSRVDAGRLDRILIPLRLSDHVKRYWTFHYRLSDHRTILLQMGKPPDPHPPCISAMLRSGSSLIV</sequence>
<dbReference type="Gene3D" id="3.30.420.10">
    <property type="entry name" value="Ribonuclease H-like superfamily/Ribonuclease H"/>
    <property type="match status" value="1"/>
</dbReference>
<name>A0ABY6KMJ9_9ARAC</name>
<evidence type="ECO:0008006" key="3">
    <source>
        <dbReference type="Google" id="ProtNLM"/>
    </source>
</evidence>
<gene>
    <name evidence="1" type="ORF">LAZ67_6002131</name>
</gene>
<protein>
    <recommendedName>
        <fullName evidence="3">RNase H type-1 domain-containing protein</fullName>
    </recommendedName>
</protein>
<dbReference type="InterPro" id="IPR036397">
    <property type="entry name" value="RNaseH_sf"/>
</dbReference>
<dbReference type="CDD" id="cd09276">
    <property type="entry name" value="Rnase_HI_RT_non_LTR"/>
    <property type="match status" value="1"/>
</dbReference>
<dbReference type="InterPro" id="IPR012337">
    <property type="entry name" value="RNaseH-like_sf"/>
</dbReference>
<keyword evidence="2" id="KW-1185">Reference proteome</keyword>
<dbReference type="InterPro" id="IPR036691">
    <property type="entry name" value="Endo/exonu/phosph_ase_sf"/>
</dbReference>
<evidence type="ECO:0000313" key="1">
    <source>
        <dbReference type="EMBL" id="UYV69032.1"/>
    </source>
</evidence>
<accession>A0ABY6KMJ9</accession>
<proteinExistence type="predicted"/>
<dbReference type="Proteomes" id="UP001235939">
    <property type="component" value="Chromosome 06"/>
</dbReference>